<dbReference type="AlphaFoldDB" id="A0A5C5ZWU0"/>
<accession>A0A5C5ZWU0</accession>
<name>A0A5C5ZWU0_9BACT</name>
<evidence type="ECO:0000313" key="2">
    <source>
        <dbReference type="Proteomes" id="UP000316213"/>
    </source>
</evidence>
<dbReference type="Proteomes" id="UP000316213">
    <property type="component" value="Unassembled WGS sequence"/>
</dbReference>
<proteinExistence type="predicted"/>
<evidence type="ECO:0000313" key="1">
    <source>
        <dbReference type="EMBL" id="TWT91596.1"/>
    </source>
</evidence>
<comment type="caution">
    <text evidence="1">The sequence shown here is derived from an EMBL/GenBank/DDBJ whole genome shotgun (WGS) entry which is preliminary data.</text>
</comment>
<dbReference type="EMBL" id="SJPM01000014">
    <property type="protein sequence ID" value="TWT91596.1"/>
    <property type="molecule type" value="Genomic_DNA"/>
</dbReference>
<reference evidence="1 2" key="1">
    <citation type="submission" date="2019-02" db="EMBL/GenBank/DDBJ databases">
        <title>Deep-cultivation of Planctomycetes and their phenomic and genomic characterization uncovers novel biology.</title>
        <authorList>
            <person name="Wiegand S."/>
            <person name="Jogler M."/>
            <person name="Boedeker C."/>
            <person name="Pinto D."/>
            <person name="Vollmers J."/>
            <person name="Rivas-Marin E."/>
            <person name="Kohn T."/>
            <person name="Peeters S.H."/>
            <person name="Heuer A."/>
            <person name="Rast P."/>
            <person name="Oberbeckmann S."/>
            <person name="Bunk B."/>
            <person name="Jeske O."/>
            <person name="Meyerdierks A."/>
            <person name="Storesund J.E."/>
            <person name="Kallscheuer N."/>
            <person name="Luecker S."/>
            <person name="Lage O.M."/>
            <person name="Pohl T."/>
            <person name="Merkel B.J."/>
            <person name="Hornburger P."/>
            <person name="Mueller R.-W."/>
            <person name="Bruemmer F."/>
            <person name="Labrenz M."/>
            <person name="Spormann A.M."/>
            <person name="Op Den Camp H."/>
            <person name="Overmann J."/>
            <person name="Amann R."/>
            <person name="Jetten M.S.M."/>
            <person name="Mascher T."/>
            <person name="Medema M.H."/>
            <person name="Devos D.P."/>
            <person name="Kaster A.-K."/>
            <person name="Ovreas L."/>
            <person name="Rohde M."/>
            <person name="Galperin M.Y."/>
            <person name="Jogler C."/>
        </authorList>
    </citation>
    <scope>NUCLEOTIDE SEQUENCE [LARGE SCALE GENOMIC DNA]</scope>
    <source>
        <strain evidence="1 2">Pla100</strain>
    </source>
</reference>
<protein>
    <submittedName>
        <fullName evidence="1">Uncharacterized protein</fullName>
    </submittedName>
</protein>
<keyword evidence="2" id="KW-1185">Reference proteome</keyword>
<gene>
    <name evidence="1" type="ORF">Pla100_49870</name>
</gene>
<sequence>MILTHPSLTQRVTKNQCHRQNRNFKTDASGFDEDYEPIREDPCQSVANISNFTTHSSDFVVPLILTGTQFRHDALQTFENDFFGNGESIFDGLKSLIEETHQGELQEVPLAWMLWPITAGGLGLRSATVLCGQYQ</sequence>
<organism evidence="1 2">
    <name type="scientific">Neorhodopirellula pilleata</name>
    <dbReference type="NCBI Taxonomy" id="2714738"/>
    <lineage>
        <taxon>Bacteria</taxon>
        <taxon>Pseudomonadati</taxon>
        <taxon>Planctomycetota</taxon>
        <taxon>Planctomycetia</taxon>
        <taxon>Pirellulales</taxon>
        <taxon>Pirellulaceae</taxon>
        <taxon>Neorhodopirellula</taxon>
    </lineage>
</organism>